<feature type="transmembrane region" description="Helical" evidence="1">
    <location>
        <begin position="246"/>
        <end position="264"/>
    </location>
</feature>
<accession>A0ABT9HM46</accession>
<reference evidence="2 3" key="1">
    <citation type="submission" date="2023-08" db="EMBL/GenBank/DDBJ databases">
        <title>genomic of G39.</title>
        <authorList>
            <person name="Wang Y."/>
        </authorList>
    </citation>
    <scope>NUCLEOTIDE SEQUENCE [LARGE SCALE GENOMIC DNA]</scope>
    <source>
        <strain evidence="2 3">G39</strain>
    </source>
</reference>
<feature type="transmembrane region" description="Helical" evidence="1">
    <location>
        <begin position="113"/>
        <end position="134"/>
    </location>
</feature>
<feature type="transmembrane region" description="Helical" evidence="1">
    <location>
        <begin position="332"/>
        <end position="356"/>
    </location>
</feature>
<feature type="transmembrane region" description="Helical" evidence="1">
    <location>
        <begin position="302"/>
        <end position="320"/>
    </location>
</feature>
<dbReference type="InterPro" id="IPR022134">
    <property type="entry name" value="DUF3667"/>
</dbReference>
<sequence length="359" mass="40098">MSEIGEALGTAVEGGLFAKAVGKGSQTQPEHRELEDGHFAEGACLNCGTELIGSHCHSCGQKAHLHRTVGAFMHDLLHGALHFEGKTWKTLPMLAFKPGELTRRYIEGERKRFVSPMALFLFSIFLMFAVFQVVGLTAPSEIDQAGFSARAKAVEAKAALEQERGAVGESNPERRAEIDDQIDGLTTAIEAIDAGEDYAFRDKDGNRQSQSINLTGIDLIDQGIVKKWRSNPGLMLYKLQANSYKFSWLLIPLSVPFVWLLFFWKRRFGAYDHAIFVTYSIAFMSLLFIVISVLVKIGAPEWLYGTMIAFIPPIHIYKQLRGAYALRRRSAIWRLAVLMIFINIVALLFLQLLLLLGAF</sequence>
<evidence type="ECO:0000256" key="1">
    <source>
        <dbReference type="SAM" id="Phobius"/>
    </source>
</evidence>
<evidence type="ECO:0000313" key="2">
    <source>
        <dbReference type="EMBL" id="MDP4574070.1"/>
    </source>
</evidence>
<comment type="caution">
    <text evidence="2">The sequence shown here is derived from an EMBL/GenBank/DDBJ whole genome shotgun (WGS) entry which is preliminary data.</text>
</comment>
<feature type="transmembrane region" description="Helical" evidence="1">
    <location>
        <begin position="276"/>
        <end position="296"/>
    </location>
</feature>
<evidence type="ECO:0000313" key="3">
    <source>
        <dbReference type="Proteomes" id="UP001240639"/>
    </source>
</evidence>
<organism evidence="2 3">
    <name type="scientific">Qipengyuania profundimaris</name>
    <dbReference type="NCBI Taxonomy" id="3067652"/>
    <lineage>
        <taxon>Bacteria</taxon>
        <taxon>Pseudomonadati</taxon>
        <taxon>Pseudomonadota</taxon>
        <taxon>Alphaproteobacteria</taxon>
        <taxon>Sphingomonadales</taxon>
        <taxon>Erythrobacteraceae</taxon>
        <taxon>Qipengyuania</taxon>
    </lineage>
</organism>
<keyword evidence="3" id="KW-1185">Reference proteome</keyword>
<dbReference type="EMBL" id="JAVAIM010000001">
    <property type="protein sequence ID" value="MDP4574070.1"/>
    <property type="molecule type" value="Genomic_DNA"/>
</dbReference>
<gene>
    <name evidence="2" type="ORF">Q9K02_02810</name>
</gene>
<dbReference type="Proteomes" id="UP001240639">
    <property type="component" value="Unassembled WGS sequence"/>
</dbReference>
<dbReference type="Pfam" id="PF12412">
    <property type="entry name" value="DUF3667"/>
    <property type="match status" value="1"/>
</dbReference>
<protein>
    <submittedName>
        <fullName evidence="2">DUF3667 domain-containing protein</fullName>
    </submittedName>
</protein>
<proteinExistence type="predicted"/>
<keyword evidence="1" id="KW-1133">Transmembrane helix</keyword>
<name>A0ABT9HM46_9SPHN</name>
<dbReference type="RefSeq" id="WP_305931519.1">
    <property type="nucleotide sequence ID" value="NZ_JAVAIM010000001.1"/>
</dbReference>
<keyword evidence="1" id="KW-0472">Membrane</keyword>
<keyword evidence="1" id="KW-0812">Transmembrane</keyword>